<feature type="non-terminal residue" evidence="1">
    <location>
        <position position="65"/>
    </location>
</feature>
<organism evidence="1">
    <name type="scientific">marine sediment metagenome</name>
    <dbReference type="NCBI Taxonomy" id="412755"/>
    <lineage>
        <taxon>unclassified sequences</taxon>
        <taxon>metagenomes</taxon>
        <taxon>ecological metagenomes</taxon>
    </lineage>
</organism>
<accession>X1NT36</accession>
<evidence type="ECO:0000313" key="1">
    <source>
        <dbReference type="EMBL" id="GAI21819.1"/>
    </source>
</evidence>
<comment type="caution">
    <text evidence="1">The sequence shown here is derived from an EMBL/GenBank/DDBJ whole genome shotgun (WGS) entry which is preliminary data.</text>
</comment>
<dbReference type="AlphaFoldDB" id="X1NT36"/>
<reference evidence="1" key="1">
    <citation type="journal article" date="2014" name="Front. Microbiol.">
        <title>High frequency of phylogenetically diverse reductive dehalogenase-homologous genes in deep subseafloor sedimentary metagenomes.</title>
        <authorList>
            <person name="Kawai M."/>
            <person name="Futagami T."/>
            <person name="Toyoda A."/>
            <person name="Takaki Y."/>
            <person name="Nishi S."/>
            <person name="Hori S."/>
            <person name="Arai W."/>
            <person name="Tsubouchi T."/>
            <person name="Morono Y."/>
            <person name="Uchiyama I."/>
            <person name="Ito T."/>
            <person name="Fujiyama A."/>
            <person name="Inagaki F."/>
            <person name="Takami H."/>
        </authorList>
    </citation>
    <scope>NUCLEOTIDE SEQUENCE</scope>
    <source>
        <strain evidence="1">Expedition CK06-06</strain>
    </source>
</reference>
<gene>
    <name evidence="1" type="ORF">S06H3_24181</name>
</gene>
<name>X1NT36_9ZZZZ</name>
<dbReference type="EMBL" id="BARV01013365">
    <property type="protein sequence ID" value="GAI21819.1"/>
    <property type="molecule type" value="Genomic_DNA"/>
</dbReference>
<sequence>MALPLVAGAIGMLSLASLKRLLLQFGPKLLKIMIGAAAFKELMDLIGLGAPDATLVKVKPGEVTR</sequence>
<protein>
    <submittedName>
        <fullName evidence="1">Uncharacterized protein</fullName>
    </submittedName>
</protein>
<proteinExistence type="predicted"/>